<reference evidence="2 3" key="2">
    <citation type="journal article" date="2013" name="Plant Cell Physiol.">
        <title>Rice Annotation Project Database (RAP-DB): an integrative and interactive database for rice genomics.</title>
        <authorList>
            <person name="Sakai H."/>
            <person name="Lee S.S."/>
            <person name="Tanaka T."/>
            <person name="Numa H."/>
            <person name="Kim J."/>
            <person name="Kawahara Y."/>
            <person name="Wakimoto H."/>
            <person name="Yang C.C."/>
            <person name="Iwamoto M."/>
            <person name="Abe T."/>
            <person name="Yamada Y."/>
            <person name="Muto A."/>
            <person name="Inokuchi H."/>
            <person name="Ikemura T."/>
            <person name="Matsumoto T."/>
            <person name="Sasaki T."/>
            <person name="Itoh T."/>
        </authorList>
    </citation>
    <scope>NUCLEOTIDE SEQUENCE [LARGE SCALE GENOMIC DNA]</scope>
    <source>
        <strain evidence="3">cv. Nipponbare</strain>
    </source>
</reference>
<proteinExistence type="predicted"/>
<dbReference type="FunCoup" id="A0A0P0VIB3">
    <property type="interactions" value="182"/>
</dbReference>
<dbReference type="InParanoid" id="A0A0P0VIB3"/>
<dbReference type="Gramene" id="Os02t0326100-01">
    <property type="protein sequence ID" value="Os02t0326100-01"/>
    <property type="gene ID" value="Os02g0326100"/>
</dbReference>
<dbReference type="PaxDb" id="39947-A0A0P0VIB3"/>
<feature type="non-terminal residue" evidence="2">
    <location>
        <position position="1"/>
    </location>
</feature>
<reference evidence="2 3" key="3">
    <citation type="journal article" date="2013" name="Rice">
        <title>Improvement of the Oryza sativa Nipponbare reference genome using next generation sequence and optical map data.</title>
        <authorList>
            <person name="Kawahara Y."/>
            <person name="de la Bastide M."/>
            <person name="Hamilton J.P."/>
            <person name="Kanamori H."/>
            <person name="McCombie W.R."/>
            <person name="Ouyang S."/>
            <person name="Schwartz D.C."/>
            <person name="Tanaka T."/>
            <person name="Wu J."/>
            <person name="Zhou S."/>
            <person name="Childs K.L."/>
            <person name="Davidson R.M."/>
            <person name="Lin H."/>
            <person name="Quesada-Ocampo L."/>
            <person name="Vaillancourt B."/>
            <person name="Sakai H."/>
            <person name="Lee S.S."/>
            <person name="Kim J."/>
            <person name="Numa H."/>
            <person name="Itoh T."/>
            <person name="Buell C.R."/>
            <person name="Matsumoto T."/>
        </authorList>
    </citation>
    <scope>NUCLEOTIDE SEQUENCE [LARGE SCALE GENOMIC DNA]</scope>
    <source>
        <strain evidence="3">cv. Nipponbare</strain>
    </source>
</reference>
<reference evidence="3" key="1">
    <citation type="journal article" date="2005" name="Nature">
        <title>The map-based sequence of the rice genome.</title>
        <authorList>
            <consortium name="International rice genome sequencing project (IRGSP)"/>
            <person name="Matsumoto T."/>
            <person name="Wu J."/>
            <person name="Kanamori H."/>
            <person name="Katayose Y."/>
            <person name="Fujisawa M."/>
            <person name="Namiki N."/>
            <person name="Mizuno H."/>
            <person name="Yamamoto K."/>
            <person name="Antonio B.A."/>
            <person name="Baba T."/>
            <person name="Sakata K."/>
            <person name="Nagamura Y."/>
            <person name="Aoki H."/>
            <person name="Arikawa K."/>
            <person name="Arita K."/>
            <person name="Bito T."/>
            <person name="Chiden Y."/>
            <person name="Fujitsuka N."/>
            <person name="Fukunaka R."/>
            <person name="Hamada M."/>
            <person name="Harada C."/>
            <person name="Hayashi A."/>
            <person name="Hijishita S."/>
            <person name="Honda M."/>
            <person name="Hosokawa S."/>
            <person name="Ichikawa Y."/>
            <person name="Idonuma A."/>
            <person name="Iijima M."/>
            <person name="Ikeda M."/>
            <person name="Ikeno M."/>
            <person name="Ito K."/>
            <person name="Ito S."/>
            <person name="Ito T."/>
            <person name="Ito Y."/>
            <person name="Ito Y."/>
            <person name="Iwabuchi A."/>
            <person name="Kamiya K."/>
            <person name="Karasawa W."/>
            <person name="Kurita K."/>
            <person name="Katagiri S."/>
            <person name="Kikuta A."/>
            <person name="Kobayashi H."/>
            <person name="Kobayashi N."/>
            <person name="Machita K."/>
            <person name="Maehara T."/>
            <person name="Masukawa M."/>
            <person name="Mizubayashi T."/>
            <person name="Mukai Y."/>
            <person name="Nagasaki H."/>
            <person name="Nagata Y."/>
            <person name="Naito S."/>
            <person name="Nakashima M."/>
            <person name="Nakama Y."/>
            <person name="Nakamichi Y."/>
            <person name="Nakamura M."/>
            <person name="Meguro A."/>
            <person name="Negishi M."/>
            <person name="Ohta I."/>
            <person name="Ohta T."/>
            <person name="Okamoto M."/>
            <person name="Ono N."/>
            <person name="Saji S."/>
            <person name="Sakaguchi M."/>
            <person name="Sakai K."/>
            <person name="Shibata M."/>
            <person name="Shimokawa T."/>
            <person name="Song J."/>
            <person name="Takazaki Y."/>
            <person name="Terasawa K."/>
            <person name="Tsugane M."/>
            <person name="Tsuji K."/>
            <person name="Ueda S."/>
            <person name="Waki K."/>
            <person name="Yamagata H."/>
            <person name="Yamamoto M."/>
            <person name="Yamamoto S."/>
            <person name="Yamane H."/>
            <person name="Yoshiki S."/>
            <person name="Yoshihara R."/>
            <person name="Yukawa K."/>
            <person name="Zhong H."/>
            <person name="Yano M."/>
            <person name="Yuan Q."/>
            <person name="Ouyang S."/>
            <person name="Liu J."/>
            <person name="Jones K.M."/>
            <person name="Gansberger K."/>
            <person name="Moffat K."/>
            <person name="Hill J."/>
            <person name="Bera J."/>
            <person name="Fadrosh D."/>
            <person name="Jin S."/>
            <person name="Johri S."/>
            <person name="Kim M."/>
            <person name="Overton L."/>
            <person name="Reardon M."/>
            <person name="Tsitrin T."/>
            <person name="Vuong H."/>
            <person name="Weaver B."/>
            <person name="Ciecko A."/>
            <person name="Tallon L."/>
            <person name="Jackson J."/>
            <person name="Pai G."/>
            <person name="Aken S.V."/>
            <person name="Utterback T."/>
            <person name="Reidmuller S."/>
            <person name="Feldblyum T."/>
            <person name="Hsiao J."/>
            <person name="Zismann V."/>
            <person name="Iobst S."/>
            <person name="de Vazeille A.R."/>
            <person name="Buell C.R."/>
            <person name="Ying K."/>
            <person name="Li Y."/>
            <person name="Lu T."/>
            <person name="Huang Y."/>
            <person name="Zhao Q."/>
            <person name="Feng Q."/>
            <person name="Zhang L."/>
            <person name="Zhu J."/>
            <person name="Weng Q."/>
            <person name="Mu J."/>
            <person name="Lu Y."/>
            <person name="Fan D."/>
            <person name="Liu Y."/>
            <person name="Guan J."/>
            <person name="Zhang Y."/>
            <person name="Yu S."/>
            <person name="Liu X."/>
            <person name="Zhang Y."/>
            <person name="Hong G."/>
            <person name="Han B."/>
            <person name="Choisne N."/>
            <person name="Demange N."/>
            <person name="Orjeda G."/>
            <person name="Samain S."/>
            <person name="Cattolico L."/>
            <person name="Pelletier E."/>
            <person name="Couloux A."/>
            <person name="Segurens B."/>
            <person name="Wincker P."/>
            <person name="D'Hont A."/>
            <person name="Scarpelli C."/>
            <person name="Weissenbach J."/>
            <person name="Salanoubat M."/>
            <person name="Quetier F."/>
            <person name="Yu Y."/>
            <person name="Kim H.R."/>
            <person name="Rambo T."/>
            <person name="Currie J."/>
            <person name="Collura K."/>
            <person name="Luo M."/>
            <person name="Yang T."/>
            <person name="Ammiraju J.S.S."/>
            <person name="Engler F."/>
            <person name="Soderlund C."/>
            <person name="Wing R.A."/>
            <person name="Palmer L.E."/>
            <person name="de la Bastide M."/>
            <person name="Spiegel L."/>
            <person name="Nascimento L."/>
            <person name="Zutavern T."/>
            <person name="O'Shaughnessy A."/>
            <person name="Dike S."/>
            <person name="Dedhia N."/>
            <person name="Preston R."/>
            <person name="Balija V."/>
            <person name="McCombie W.R."/>
            <person name="Chow T."/>
            <person name="Chen H."/>
            <person name="Chung M."/>
            <person name="Chen C."/>
            <person name="Shaw J."/>
            <person name="Wu H."/>
            <person name="Hsiao K."/>
            <person name="Chao Y."/>
            <person name="Chu M."/>
            <person name="Cheng C."/>
            <person name="Hour A."/>
            <person name="Lee P."/>
            <person name="Lin S."/>
            <person name="Lin Y."/>
            <person name="Liou J."/>
            <person name="Liu S."/>
            <person name="Hsing Y."/>
            <person name="Raghuvanshi S."/>
            <person name="Mohanty A."/>
            <person name="Bharti A.K."/>
            <person name="Gaur A."/>
            <person name="Gupta V."/>
            <person name="Kumar D."/>
            <person name="Ravi V."/>
            <person name="Vij S."/>
            <person name="Kapur A."/>
            <person name="Khurana P."/>
            <person name="Khurana P."/>
            <person name="Khurana J.P."/>
            <person name="Tyagi A.K."/>
            <person name="Gaikwad K."/>
            <person name="Singh A."/>
            <person name="Dalal V."/>
            <person name="Srivastava S."/>
            <person name="Dixit A."/>
            <person name="Pal A.K."/>
            <person name="Ghazi I.A."/>
            <person name="Yadav M."/>
            <person name="Pandit A."/>
            <person name="Bhargava A."/>
            <person name="Sureshbabu K."/>
            <person name="Batra K."/>
            <person name="Sharma T.R."/>
            <person name="Mohapatra T."/>
            <person name="Singh N.K."/>
            <person name="Messing J."/>
            <person name="Nelson A.B."/>
            <person name="Fuks G."/>
            <person name="Kavchok S."/>
            <person name="Keizer G."/>
            <person name="Linton E."/>
            <person name="Llaca V."/>
            <person name="Song R."/>
            <person name="Tanyolac B."/>
            <person name="Young S."/>
            <person name="Ho-Il K."/>
            <person name="Hahn J.H."/>
            <person name="Sangsakoo G."/>
            <person name="Vanavichit A."/>
            <person name="de Mattos Luiz.A.T."/>
            <person name="Zimmer P.D."/>
            <person name="Malone G."/>
            <person name="Dellagostin O."/>
            <person name="de Oliveira A.C."/>
            <person name="Bevan M."/>
            <person name="Bancroft I."/>
            <person name="Minx P."/>
            <person name="Cordum H."/>
            <person name="Wilson R."/>
            <person name="Cheng Z."/>
            <person name="Jin W."/>
            <person name="Jiang J."/>
            <person name="Leong S.A."/>
            <person name="Iwama H."/>
            <person name="Gojobori T."/>
            <person name="Itoh T."/>
            <person name="Niimura Y."/>
            <person name="Fujii Y."/>
            <person name="Habara T."/>
            <person name="Sakai H."/>
            <person name="Sato Y."/>
            <person name="Wilson G."/>
            <person name="Kumar K."/>
            <person name="McCouch S."/>
            <person name="Juretic N."/>
            <person name="Hoen D."/>
            <person name="Wright S."/>
            <person name="Bruskiewich R."/>
            <person name="Bureau T."/>
            <person name="Miyao A."/>
            <person name="Hirochika H."/>
            <person name="Nishikawa T."/>
            <person name="Kadowaki K."/>
            <person name="Sugiura M."/>
            <person name="Burr B."/>
            <person name="Sasaki T."/>
        </authorList>
    </citation>
    <scope>NUCLEOTIDE SEQUENCE [LARGE SCALE GENOMIC DNA]</scope>
    <source>
        <strain evidence="3">cv. Nipponbare</strain>
    </source>
</reference>
<feature type="compositionally biased region" description="Low complexity" evidence="1">
    <location>
        <begin position="69"/>
        <end position="82"/>
    </location>
</feature>
<sequence length="158" mass="16417">RRTIRCSSTHRHHRPYTRWRRCSSSLRASASPLLLPSARAGPPSLPPRGSSQCHQPSVRGAAHPSLRVATAGAGPTAPPTTTRWSCPSLPPCGNSWRATPPRTGAAAHLRAGAAPSSLRVAAAAAAAPPCAGADRRPSLRSSAPLLARSWSLHAPASQ</sequence>
<dbReference type="EMBL" id="AP014958">
    <property type="protein sequence ID" value="BAS78410.1"/>
    <property type="molecule type" value="Genomic_DNA"/>
</dbReference>
<feature type="region of interest" description="Disordered" evidence="1">
    <location>
        <begin position="33"/>
        <end position="110"/>
    </location>
</feature>
<organism evidence="2 3">
    <name type="scientific">Oryza sativa subsp. japonica</name>
    <name type="common">Rice</name>
    <dbReference type="NCBI Taxonomy" id="39947"/>
    <lineage>
        <taxon>Eukaryota</taxon>
        <taxon>Viridiplantae</taxon>
        <taxon>Streptophyta</taxon>
        <taxon>Embryophyta</taxon>
        <taxon>Tracheophyta</taxon>
        <taxon>Spermatophyta</taxon>
        <taxon>Magnoliopsida</taxon>
        <taxon>Liliopsida</taxon>
        <taxon>Poales</taxon>
        <taxon>Poaceae</taxon>
        <taxon>BOP clade</taxon>
        <taxon>Oryzoideae</taxon>
        <taxon>Oryzeae</taxon>
        <taxon>Oryzinae</taxon>
        <taxon>Oryza</taxon>
        <taxon>Oryza sativa</taxon>
    </lineage>
</organism>
<feature type="compositionally biased region" description="Low complexity" evidence="1">
    <location>
        <begin position="33"/>
        <end position="51"/>
    </location>
</feature>
<protein>
    <submittedName>
        <fullName evidence="2">Os02g0326100 protein</fullName>
    </submittedName>
</protein>
<accession>A0A0P0VIB3</accession>
<dbReference type="Proteomes" id="UP000059680">
    <property type="component" value="Chromosome 2"/>
</dbReference>
<evidence type="ECO:0000313" key="2">
    <source>
        <dbReference type="EMBL" id="BAS78410.1"/>
    </source>
</evidence>
<gene>
    <name evidence="2" type="ordered locus">Os02g0326100</name>
    <name evidence="2" type="ORF">OSNPB_020326100</name>
</gene>
<evidence type="ECO:0000313" key="3">
    <source>
        <dbReference type="Proteomes" id="UP000059680"/>
    </source>
</evidence>
<name>A0A0P0VIB3_ORYSJ</name>
<dbReference type="AlphaFoldDB" id="A0A0P0VIB3"/>
<evidence type="ECO:0000256" key="1">
    <source>
        <dbReference type="SAM" id="MobiDB-lite"/>
    </source>
</evidence>
<keyword evidence="3" id="KW-1185">Reference proteome</keyword>